<proteinExistence type="predicted"/>
<feature type="non-terminal residue" evidence="1">
    <location>
        <position position="38"/>
    </location>
</feature>
<evidence type="ECO:0000313" key="1">
    <source>
        <dbReference type="EMBL" id="KFQ99704.1"/>
    </source>
</evidence>
<dbReference type="AlphaFoldDB" id="A0A091VA93"/>
<keyword evidence="2" id="KW-1185">Reference proteome</keyword>
<evidence type="ECO:0000313" key="2">
    <source>
        <dbReference type="Proteomes" id="UP000053283"/>
    </source>
</evidence>
<reference evidence="1 2" key="1">
    <citation type="submission" date="2014-04" db="EMBL/GenBank/DDBJ databases">
        <title>Genome evolution of avian class.</title>
        <authorList>
            <person name="Zhang G."/>
            <person name="Li C."/>
        </authorList>
    </citation>
    <scope>NUCLEOTIDE SEQUENCE [LARGE SCALE GENOMIC DNA]</scope>
    <source>
        <strain evidence="1">BGI_Y956</strain>
    </source>
</reference>
<sequence>LVKNPKHIFLRVFLYPSQLFHPSSILITKYLKYCRNQV</sequence>
<feature type="non-terminal residue" evidence="1">
    <location>
        <position position="1"/>
    </location>
</feature>
<name>A0A091VA93_NIPNI</name>
<dbReference type="EMBL" id="KL410805">
    <property type="protein sequence ID" value="KFQ99704.1"/>
    <property type="molecule type" value="Genomic_DNA"/>
</dbReference>
<organism evidence="1 2">
    <name type="scientific">Nipponia nippon</name>
    <name type="common">Crested ibis</name>
    <name type="synonym">Ibis nippon</name>
    <dbReference type="NCBI Taxonomy" id="128390"/>
    <lineage>
        <taxon>Eukaryota</taxon>
        <taxon>Metazoa</taxon>
        <taxon>Chordata</taxon>
        <taxon>Craniata</taxon>
        <taxon>Vertebrata</taxon>
        <taxon>Euteleostomi</taxon>
        <taxon>Archelosauria</taxon>
        <taxon>Archosauria</taxon>
        <taxon>Dinosauria</taxon>
        <taxon>Saurischia</taxon>
        <taxon>Theropoda</taxon>
        <taxon>Coelurosauria</taxon>
        <taxon>Aves</taxon>
        <taxon>Neognathae</taxon>
        <taxon>Neoaves</taxon>
        <taxon>Aequornithes</taxon>
        <taxon>Pelecaniformes</taxon>
        <taxon>Threskiornithidae</taxon>
        <taxon>Nipponia</taxon>
    </lineage>
</organism>
<dbReference type="Proteomes" id="UP000053283">
    <property type="component" value="Unassembled WGS sequence"/>
</dbReference>
<gene>
    <name evidence="1" type="ORF">Y956_12395</name>
</gene>
<accession>A0A091VA93</accession>
<protein>
    <submittedName>
        <fullName evidence="1">Uncharacterized protein</fullName>
    </submittedName>
</protein>